<dbReference type="InterPro" id="IPR051294">
    <property type="entry name" value="HORMA_MeioticProgression"/>
</dbReference>
<dbReference type="InterPro" id="IPR002060">
    <property type="entry name" value="Squ/phyt_synthse"/>
</dbReference>
<feature type="compositionally biased region" description="Polar residues" evidence="6">
    <location>
        <begin position="803"/>
        <end position="815"/>
    </location>
</feature>
<reference evidence="8" key="1">
    <citation type="submission" date="2020-08" db="EMBL/GenBank/DDBJ databases">
        <title>Multicomponent nature underlies the extraordinary mechanical properties of spider dragline silk.</title>
        <authorList>
            <person name="Kono N."/>
            <person name="Nakamura H."/>
            <person name="Mori M."/>
            <person name="Yoshida Y."/>
            <person name="Ohtoshi R."/>
            <person name="Malay A.D."/>
            <person name="Moran D.A.P."/>
            <person name="Tomita M."/>
            <person name="Numata K."/>
            <person name="Arakawa K."/>
        </authorList>
    </citation>
    <scope>NUCLEOTIDE SEQUENCE</scope>
</reference>
<dbReference type="InterPro" id="IPR011011">
    <property type="entry name" value="Znf_FYVE_PHD"/>
</dbReference>
<gene>
    <name evidence="8" type="primary">NDUFAF6</name>
    <name evidence="8" type="ORF">TNIN_148661</name>
</gene>
<dbReference type="AlphaFoldDB" id="A0A8X6Y7S4"/>
<dbReference type="Gene3D" id="3.30.900.10">
    <property type="entry name" value="HORMA domain"/>
    <property type="match status" value="1"/>
</dbReference>
<dbReference type="InterPro" id="IPR036570">
    <property type="entry name" value="HORMA_dom_sf"/>
</dbReference>
<keyword evidence="4" id="KW-0539">Nucleus</keyword>
<evidence type="ECO:0000256" key="6">
    <source>
        <dbReference type="SAM" id="MobiDB-lite"/>
    </source>
</evidence>
<dbReference type="GO" id="GO:0005694">
    <property type="term" value="C:chromosome"/>
    <property type="evidence" value="ECO:0007669"/>
    <property type="project" value="UniProtKB-SubCell"/>
</dbReference>
<accession>A0A8X6Y7S4</accession>
<evidence type="ECO:0000259" key="7">
    <source>
        <dbReference type="PROSITE" id="PS50815"/>
    </source>
</evidence>
<dbReference type="GO" id="GO:0005634">
    <property type="term" value="C:nucleus"/>
    <property type="evidence" value="ECO:0007669"/>
    <property type="project" value="UniProtKB-SubCell"/>
</dbReference>
<dbReference type="Proteomes" id="UP000886998">
    <property type="component" value="Unassembled WGS sequence"/>
</dbReference>
<evidence type="ECO:0000313" key="9">
    <source>
        <dbReference type="Proteomes" id="UP000886998"/>
    </source>
</evidence>
<keyword evidence="9" id="KW-1185">Reference proteome</keyword>
<evidence type="ECO:0000256" key="2">
    <source>
        <dbReference type="ARBA" id="ARBA00004286"/>
    </source>
</evidence>
<sequence length="849" mass="97385">MAAPMRIWYNSAEFFVKSALKLDIGKFTPTVISSPSVISCNKRRISTKNFDSYQYCLEAVRKYDYENYLCTLLLPEPVKSAAFVIRAFNVEIAQVRDSVSASNIGQMRMKFWKDALDRTFAGNPPEQPVTEELAKLLNRINLSKSWFNRLISSRETLLNDKPFVSIRDLENYCDQAVVSVYYLILQAAGISDMHCDHAASHIGKSQGISNFLRGVPFNASKGRLFLPLEIMSKYKISQEQLFRPEQKKNLQDGIFELSTLAHQHLQLGRKLNSDLPKQVKWIFLPAVATEAYLKSLEQTDFDVFHPKNQRRNNLLPLKLWIHKLRNTFELIPKSLDHTITDIKQSRTMKLFSAMSSVMMKPDVTMQEWNAMFPDFTTIEGSCLFIKKLIAVSLSAITYIRGIFPEKAYGERNLYGLRLKLLTEDCEMKAVTKFIDLIRGCYDAVEKKYLQQLSIGICQNKENRNEVIEAYNLVFSYKNEECSITCQSRTNTFSPKLTDPTVEACLLMLKNITAINDILGEMPKTAYLSLKLLYYDNVTPTDYEPPGFEPSTQPKFSFPVKTMNIALGKIDTEVHGYKFLLKTTLNKQLLLQNTSEDPLLLPASQTSTNAEEVVHDDARDEDIIICVSCERLQHKVCYGILEPEHIPEVFYCVDCIIYNTDGYLFSDTVYTYQGKERQEFCATRRALVWCLKLKTIKTTILEKLLGYNKTMANIVIEKLDFEGFIKQISGTENYLVERFNISNYGLQNYFHNTNEKMAEKNLKLEPNQESSFTSGCQSQSLKLPSNYAPEITNLESSIKKVKTLSLSNKSPEQRNIPNGRKRKVSSKVLSNDESDESLPTQKRLRTKKRR</sequence>
<evidence type="ECO:0000256" key="1">
    <source>
        <dbReference type="ARBA" id="ARBA00004123"/>
    </source>
</evidence>
<dbReference type="PANTHER" id="PTHR48225:SF7">
    <property type="entry name" value="MEIOSIS-SPECIFIC PROTEIN HOP1"/>
    <property type="match status" value="1"/>
</dbReference>
<dbReference type="SUPFAM" id="SSF48576">
    <property type="entry name" value="Terpenoid synthases"/>
    <property type="match status" value="1"/>
</dbReference>
<dbReference type="SUPFAM" id="SSF56019">
    <property type="entry name" value="The spindle assembly checkpoint protein mad2"/>
    <property type="match status" value="1"/>
</dbReference>
<organism evidence="8 9">
    <name type="scientific">Trichonephila inaurata madagascariensis</name>
    <dbReference type="NCBI Taxonomy" id="2747483"/>
    <lineage>
        <taxon>Eukaryota</taxon>
        <taxon>Metazoa</taxon>
        <taxon>Ecdysozoa</taxon>
        <taxon>Arthropoda</taxon>
        <taxon>Chelicerata</taxon>
        <taxon>Arachnida</taxon>
        <taxon>Araneae</taxon>
        <taxon>Araneomorphae</taxon>
        <taxon>Entelegynae</taxon>
        <taxon>Araneoidea</taxon>
        <taxon>Nephilidae</taxon>
        <taxon>Trichonephila</taxon>
        <taxon>Trichonephila inaurata</taxon>
    </lineage>
</organism>
<evidence type="ECO:0000256" key="3">
    <source>
        <dbReference type="ARBA" id="ARBA00022454"/>
    </source>
</evidence>
<dbReference type="OrthoDB" id="270318at2759"/>
<dbReference type="InterPro" id="IPR003511">
    <property type="entry name" value="HORMA_dom"/>
</dbReference>
<keyword evidence="3" id="KW-0158">Chromosome</keyword>
<evidence type="ECO:0000256" key="5">
    <source>
        <dbReference type="ARBA" id="ARBA00023254"/>
    </source>
</evidence>
<dbReference type="InterPro" id="IPR013083">
    <property type="entry name" value="Znf_RING/FYVE/PHD"/>
</dbReference>
<dbReference type="Gene3D" id="1.10.600.10">
    <property type="entry name" value="Farnesyl Diphosphate Synthase"/>
    <property type="match status" value="1"/>
</dbReference>
<dbReference type="Pfam" id="PF02301">
    <property type="entry name" value="HORMA"/>
    <property type="match status" value="1"/>
</dbReference>
<dbReference type="EMBL" id="BMAV01016695">
    <property type="protein sequence ID" value="GFY67706.1"/>
    <property type="molecule type" value="Genomic_DNA"/>
</dbReference>
<protein>
    <submittedName>
        <fullName evidence="8">NADH dehydrogenase complex I, assembly factor 6</fullName>
    </submittedName>
</protein>
<proteinExistence type="predicted"/>
<comment type="caution">
    <text evidence="8">The sequence shown here is derived from an EMBL/GenBank/DDBJ whole genome shotgun (WGS) entry which is preliminary data.</text>
</comment>
<evidence type="ECO:0000313" key="8">
    <source>
        <dbReference type="EMBL" id="GFY67706.1"/>
    </source>
</evidence>
<feature type="domain" description="HORMA" evidence="7">
    <location>
        <begin position="379"/>
        <end position="580"/>
    </location>
</feature>
<comment type="subcellular location">
    <subcellularLocation>
        <location evidence="2">Chromosome</location>
    </subcellularLocation>
    <subcellularLocation>
        <location evidence="1">Nucleus</location>
    </subcellularLocation>
</comment>
<evidence type="ECO:0000256" key="4">
    <source>
        <dbReference type="ARBA" id="ARBA00023242"/>
    </source>
</evidence>
<dbReference type="Pfam" id="PF00494">
    <property type="entry name" value="SQS_PSY"/>
    <property type="match status" value="1"/>
</dbReference>
<dbReference type="PROSITE" id="PS50815">
    <property type="entry name" value="HORMA"/>
    <property type="match status" value="1"/>
</dbReference>
<keyword evidence="5" id="KW-0469">Meiosis</keyword>
<dbReference type="SUPFAM" id="SSF57903">
    <property type="entry name" value="FYVE/PHD zinc finger"/>
    <property type="match status" value="1"/>
</dbReference>
<dbReference type="GO" id="GO:0051321">
    <property type="term" value="P:meiotic cell cycle"/>
    <property type="evidence" value="ECO:0007669"/>
    <property type="project" value="UniProtKB-KW"/>
</dbReference>
<dbReference type="PANTHER" id="PTHR48225">
    <property type="entry name" value="HORMA DOMAIN-CONTAINING PROTEIN 1"/>
    <property type="match status" value="1"/>
</dbReference>
<name>A0A8X6Y7S4_9ARAC</name>
<feature type="region of interest" description="Disordered" evidence="6">
    <location>
        <begin position="803"/>
        <end position="849"/>
    </location>
</feature>
<dbReference type="InterPro" id="IPR008949">
    <property type="entry name" value="Isoprenoid_synthase_dom_sf"/>
</dbReference>
<dbReference type="Gene3D" id="3.30.40.10">
    <property type="entry name" value="Zinc/RING finger domain, C3HC4 (zinc finger)"/>
    <property type="match status" value="1"/>
</dbReference>